<feature type="transmembrane region" description="Helical" evidence="1">
    <location>
        <begin position="53"/>
        <end position="73"/>
    </location>
</feature>
<protein>
    <recommendedName>
        <fullName evidence="4">Transmembrane protein</fullName>
    </recommendedName>
</protein>
<reference evidence="2 3" key="1">
    <citation type="submission" date="2024-01" db="EMBL/GenBank/DDBJ databases">
        <title>The genomes of 5 underutilized Papilionoideae crops provide insights into root nodulation and disease resistanc.</title>
        <authorList>
            <person name="Jiang F."/>
        </authorList>
    </citation>
    <scope>NUCLEOTIDE SEQUENCE [LARGE SCALE GENOMIC DNA]</scope>
    <source>
        <strain evidence="2">JINMINGXINNONG_FW02</strain>
        <tissue evidence="2">Leaves</tissue>
    </source>
</reference>
<dbReference type="Proteomes" id="UP001374584">
    <property type="component" value="Unassembled WGS sequence"/>
</dbReference>
<accession>A0AAN9RT96</accession>
<feature type="transmembrane region" description="Helical" evidence="1">
    <location>
        <begin position="94"/>
        <end position="114"/>
    </location>
</feature>
<name>A0AAN9RT96_PHACN</name>
<keyword evidence="1" id="KW-0812">Transmembrane</keyword>
<proteinExistence type="predicted"/>
<keyword evidence="3" id="KW-1185">Reference proteome</keyword>
<dbReference type="EMBL" id="JAYMYR010000001">
    <property type="protein sequence ID" value="KAK7382762.1"/>
    <property type="molecule type" value="Genomic_DNA"/>
</dbReference>
<evidence type="ECO:0000313" key="3">
    <source>
        <dbReference type="Proteomes" id="UP001374584"/>
    </source>
</evidence>
<comment type="caution">
    <text evidence="2">The sequence shown here is derived from an EMBL/GenBank/DDBJ whole genome shotgun (WGS) entry which is preliminary data.</text>
</comment>
<dbReference type="AlphaFoldDB" id="A0AAN9RT96"/>
<evidence type="ECO:0000313" key="2">
    <source>
        <dbReference type="EMBL" id="KAK7382762.1"/>
    </source>
</evidence>
<evidence type="ECO:0000256" key="1">
    <source>
        <dbReference type="SAM" id="Phobius"/>
    </source>
</evidence>
<evidence type="ECO:0008006" key="4">
    <source>
        <dbReference type="Google" id="ProtNLM"/>
    </source>
</evidence>
<gene>
    <name evidence="2" type="ORF">VNO80_01821</name>
</gene>
<keyword evidence="1" id="KW-0472">Membrane</keyword>
<keyword evidence="1" id="KW-1133">Transmembrane helix</keyword>
<organism evidence="2 3">
    <name type="scientific">Phaseolus coccineus</name>
    <name type="common">Scarlet runner bean</name>
    <name type="synonym">Phaseolus multiflorus</name>
    <dbReference type="NCBI Taxonomy" id="3886"/>
    <lineage>
        <taxon>Eukaryota</taxon>
        <taxon>Viridiplantae</taxon>
        <taxon>Streptophyta</taxon>
        <taxon>Embryophyta</taxon>
        <taxon>Tracheophyta</taxon>
        <taxon>Spermatophyta</taxon>
        <taxon>Magnoliopsida</taxon>
        <taxon>eudicotyledons</taxon>
        <taxon>Gunneridae</taxon>
        <taxon>Pentapetalae</taxon>
        <taxon>rosids</taxon>
        <taxon>fabids</taxon>
        <taxon>Fabales</taxon>
        <taxon>Fabaceae</taxon>
        <taxon>Papilionoideae</taxon>
        <taxon>50 kb inversion clade</taxon>
        <taxon>NPAAA clade</taxon>
        <taxon>indigoferoid/millettioid clade</taxon>
        <taxon>Phaseoleae</taxon>
        <taxon>Phaseolus</taxon>
    </lineage>
</organism>
<sequence length="117" mass="13327">MLVSEKMERGPSPLMPSLFLLCLGFLIYWPSFFPIVDTLSSSFQWVSEVEEKSVTTLILVLLVLLVYVFIHLPSSFPFGNSSNYAHASISNHDIVGFEFGFGTMLFFLLFILLYNLF</sequence>
<feature type="transmembrane region" description="Helical" evidence="1">
    <location>
        <begin position="12"/>
        <end position="33"/>
    </location>
</feature>